<accession>A0A9P4V8R3</accession>
<reference evidence="1" key="1">
    <citation type="journal article" date="2020" name="Stud. Mycol.">
        <title>101 Dothideomycetes genomes: a test case for predicting lifestyles and emergence of pathogens.</title>
        <authorList>
            <person name="Haridas S."/>
            <person name="Albert R."/>
            <person name="Binder M."/>
            <person name="Bloem J."/>
            <person name="Labutti K."/>
            <person name="Salamov A."/>
            <person name="Andreopoulos B."/>
            <person name="Baker S."/>
            <person name="Barry K."/>
            <person name="Bills G."/>
            <person name="Bluhm B."/>
            <person name="Cannon C."/>
            <person name="Castanera R."/>
            <person name="Culley D."/>
            <person name="Daum C."/>
            <person name="Ezra D."/>
            <person name="Gonzalez J."/>
            <person name="Henrissat B."/>
            <person name="Kuo A."/>
            <person name="Liang C."/>
            <person name="Lipzen A."/>
            <person name="Lutzoni F."/>
            <person name="Magnuson J."/>
            <person name="Mondo S."/>
            <person name="Nolan M."/>
            <person name="Ohm R."/>
            <person name="Pangilinan J."/>
            <person name="Park H.-J."/>
            <person name="Ramirez L."/>
            <person name="Alfaro M."/>
            <person name="Sun H."/>
            <person name="Tritt A."/>
            <person name="Yoshinaga Y."/>
            <person name="Zwiers L.-H."/>
            <person name="Turgeon B."/>
            <person name="Goodwin S."/>
            <person name="Spatafora J."/>
            <person name="Crous P."/>
            <person name="Grigoriev I."/>
        </authorList>
    </citation>
    <scope>NUCLEOTIDE SEQUENCE</scope>
    <source>
        <strain evidence="1">CBS 125425</strain>
    </source>
</reference>
<comment type="caution">
    <text evidence="1">The sequence shown here is derived from an EMBL/GenBank/DDBJ whole genome shotgun (WGS) entry which is preliminary data.</text>
</comment>
<gene>
    <name evidence="1" type="ORF">EJ04DRAFT_169006</name>
</gene>
<protein>
    <submittedName>
        <fullName evidence="1">Uncharacterized protein</fullName>
    </submittedName>
</protein>
<keyword evidence="2" id="KW-1185">Reference proteome</keyword>
<sequence>MMNNCGGIGRGVVWIDAQIGVVDCGCTGPSVRLAHIQRRHLSLPQYRALVGGEGTSTCSWRSEQDKRSGPDVLYKERFGHVNGFENLKSRPAKFKLRTFVGLPTTTKELHQYERTTINRALQSYGHSIRFGSPDILLRIELSRDMKKIQICLSRSKFASRMQQTPHCGLSYWHSPNDQKAQVTYLKFQWV</sequence>
<organism evidence="1 2">
    <name type="scientific">Polyplosphaeria fusca</name>
    <dbReference type="NCBI Taxonomy" id="682080"/>
    <lineage>
        <taxon>Eukaryota</taxon>
        <taxon>Fungi</taxon>
        <taxon>Dikarya</taxon>
        <taxon>Ascomycota</taxon>
        <taxon>Pezizomycotina</taxon>
        <taxon>Dothideomycetes</taxon>
        <taxon>Pleosporomycetidae</taxon>
        <taxon>Pleosporales</taxon>
        <taxon>Tetraplosphaeriaceae</taxon>
        <taxon>Polyplosphaeria</taxon>
    </lineage>
</organism>
<name>A0A9P4V8R3_9PLEO</name>
<evidence type="ECO:0000313" key="1">
    <source>
        <dbReference type="EMBL" id="KAF2740881.1"/>
    </source>
</evidence>
<dbReference type="Proteomes" id="UP000799444">
    <property type="component" value="Unassembled WGS sequence"/>
</dbReference>
<dbReference type="AlphaFoldDB" id="A0A9P4V8R3"/>
<proteinExistence type="predicted"/>
<dbReference type="EMBL" id="ML996099">
    <property type="protein sequence ID" value="KAF2740881.1"/>
    <property type="molecule type" value="Genomic_DNA"/>
</dbReference>
<evidence type="ECO:0000313" key="2">
    <source>
        <dbReference type="Proteomes" id="UP000799444"/>
    </source>
</evidence>